<keyword evidence="2" id="KW-1185">Reference proteome</keyword>
<proteinExistence type="predicted"/>
<sequence length="43" mass="4624">HKVPIEEEVAVFTGVRNQCSIVGQESILAAADHDFSKLSLTPS</sequence>
<organism evidence="1 2">
    <name type="scientific">Racocetra persica</name>
    <dbReference type="NCBI Taxonomy" id="160502"/>
    <lineage>
        <taxon>Eukaryota</taxon>
        <taxon>Fungi</taxon>
        <taxon>Fungi incertae sedis</taxon>
        <taxon>Mucoromycota</taxon>
        <taxon>Glomeromycotina</taxon>
        <taxon>Glomeromycetes</taxon>
        <taxon>Diversisporales</taxon>
        <taxon>Gigasporaceae</taxon>
        <taxon>Racocetra</taxon>
    </lineage>
</organism>
<protein>
    <submittedName>
        <fullName evidence="1">24385_t:CDS:1</fullName>
    </submittedName>
</protein>
<dbReference type="EMBL" id="CAJVQC010077163">
    <property type="protein sequence ID" value="CAG8815318.1"/>
    <property type="molecule type" value="Genomic_DNA"/>
</dbReference>
<accession>A0ACA9RZR6</accession>
<comment type="caution">
    <text evidence="1">The sequence shown here is derived from an EMBL/GenBank/DDBJ whole genome shotgun (WGS) entry which is preliminary data.</text>
</comment>
<name>A0ACA9RZR6_9GLOM</name>
<evidence type="ECO:0000313" key="2">
    <source>
        <dbReference type="Proteomes" id="UP000789920"/>
    </source>
</evidence>
<dbReference type="Proteomes" id="UP000789920">
    <property type="component" value="Unassembled WGS sequence"/>
</dbReference>
<reference evidence="1" key="1">
    <citation type="submission" date="2021-06" db="EMBL/GenBank/DDBJ databases">
        <authorList>
            <person name="Kallberg Y."/>
            <person name="Tangrot J."/>
            <person name="Rosling A."/>
        </authorList>
    </citation>
    <scope>NUCLEOTIDE SEQUENCE</scope>
    <source>
        <strain evidence="1">MA461A</strain>
    </source>
</reference>
<gene>
    <name evidence="1" type="ORF">RPERSI_LOCUS24193</name>
</gene>
<feature type="non-terminal residue" evidence="1">
    <location>
        <position position="1"/>
    </location>
</feature>
<evidence type="ECO:0000313" key="1">
    <source>
        <dbReference type="EMBL" id="CAG8815318.1"/>
    </source>
</evidence>
<feature type="non-terminal residue" evidence="1">
    <location>
        <position position="43"/>
    </location>
</feature>